<dbReference type="SUPFAM" id="SSF57701">
    <property type="entry name" value="Zn2/Cys6 DNA-binding domain"/>
    <property type="match status" value="1"/>
</dbReference>
<dbReference type="Proteomes" id="UP001497600">
    <property type="component" value="Chromosome E"/>
</dbReference>
<dbReference type="Pfam" id="PF00172">
    <property type="entry name" value="Zn_clus"/>
    <property type="match status" value="1"/>
</dbReference>
<feature type="compositionally biased region" description="Low complexity" evidence="2">
    <location>
        <begin position="540"/>
        <end position="575"/>
    </location>
</feature>
<protein>
    <recommendedName>
        <fullName evidence="3">Zn(2)-C6 fungal-type domain-containing protein</fullName>
    </recommendedName>
</protein>
<dbReference type="PROSITE" id="PS00463">
    <property type="entry name" value="ZN2_CY6_FUNGAL_1"/>
    <property type="match status" value="1"/>
</dbReference>
<dbReference type="PROSITE" id="PS50048">
    <property type="entry name" value="ZN2_CY6_FUNGAL_2"/>
    <property type="match status" value="1"/>
</dbReference>
<dbReference type="InterPro" id="IPR036864">
    <property type="entry name" value="Zn2-C6_fun-type_DNA-bd_sf"/>
</dbReference>
<feature type="compositionally biased region" description="Low complexity" evidence="2">
    <location>
        <begin position="332"/>
        <end position="350"/>
    </location>
</feature>
<sequence length="729" mass="81511">MPKGKRSRTRSGCLTCRDRHMKCDEQQPVCKNCLRSNRKCYRGIRLNFAQYTMYDPDSLEEATGRKKSEIGLDKQLSNKSYHIIDSSITIASLFKNGRAPYTPYIGLHTTEELQEAELHYQHDMKIAAQPDQAVVLDRRTSSSSATDDALHLKSDDPIYKRRAGSSSLGGLNQDIISAKRSSSRKSGRSSIGSDIGLDTNSGNITNPIITSSIVATGIHSTTTSSSNITSSTSTTITTTTIEPIHPYNDDLKTFIHLLQDQKYYWLLDMFNELSIWKSFIPSYCNRLGERDPTAGGDGNRPIKSGSIDQLTSTLLIKCLLCCSHQGAIKGVKSPSSPSSPPTSKSYSSDYPNHIIDEQYQFWVMVQDDDSLKGLLHTAISIVLVMVGVLVRICRMDLDHNETDDHGADTRPIEGATFDKHTQKNKQGNKIIALQKIFYQQIELFNKLIIKLNPTLTLSGKNTFEHVLFISVLHSVVILKFILHQLLETQQFSKLNTFEIDLLLSPKKYEYTQLSIQKDEPKSEEEFSDTGLERPRRRGRTGSTGVNVSVSASVSSIGTSASGSSSVSGQVSNAPSVGSSETASTENSNYGGKVSELNPTTIGPSYKSESFKLRNHFWSLIKMDHINRFKDNTFPVQDHSFIYSSTMQIRLPNESTHPQKDTLLSVLPNDRAIVINLTREYMKKIVNKDDKNVINLANAKINGIFHTIKLSLTDDEVKRQWKSIFSWVKR</sequence>
<proteinExistence type="predicted"/>
<evidence type="ECO:0000313" key="4">
    <source>
        <dbReference type="EMBL" id="CAK7908172.1"/>
    </source>
</evidence>
<reference evidence="4 5" key="1">
    <citation type="submission" date="2024-01" db="EMBL/GenBank/DDBJ databases">
        <authorList>
            <consortium name="Genoscope - CEA"/>
            <person name="William W."/>
        </authorList>
    </citation>
    <scope>NUCLEOTIDE SEQUENCE [LARGE SCALE GENOMIC DNA]</scope>
    <source>
        <strain evidence="4 5">29B2s-10</strain>
    </source>
</reference>
<feature type="compositionally biased region" description="Polar residues" evidence="2">
    <location>
        <begin position="576"/>
        <end position="589"/>
    </location>
</feature>
<feature type="region of interest" description="Disordered" evidence="2">
    <location>
        <begin position="514"/>
        <end position="600"/>
    </location>
</feature>
<evidence type="ECO:0000256" key="1">
    <source>
        <dbReference type="ARBA" id="ARBA00023242"/>
    </source>
</evidence>
<gene>
    <name evidence="4" type="ORF">CAAN4_E09076</name>
</gene>
<organism evidence="4 5">
    <name type="scientific">[Candida] anglica</name>
    <dbReference type="NCBI Taxonomy" id="148631"/>
    <lineage>
        <taxon>Eukaryota</taxon>
        <taxon>Fungi</taxon>
        <taxon>Dikarya</taxon>
        <taxon>Ascomycota</taxon>
        <taxon>Saccharomycotina</taxon>
        <taxon>Pichiomycetes</taxon>
        <taxon>Debaryomycetaceae</taxon>
        <taxon>Kurtzmaniella</taxon>
    </lineage>
</organism>
<dbReference type="SMART" id="SM00066">
    <property type="entry name" value="GAL4"/>
    <property type="match status" value="1"/>
</dbReference>
<dbReference type="InterPro" id="IPR001138">
    <property type="entry name" value="Zn2Cys6_DnaBD"/>
</dbReference>
<evidence type="ECO:0000313" key="5">
    <source>
        <dbReference type="Proteomes" id="UP001497600"/>
    </source>
</evidence>
<dbReference type="PANTHER" id="PTHR37534:SF2">
    <property type="entry name" value="N-ACETYLTRANSFERASE DOMAIN-CONTAINING PROTEIN"/>
    <property type="match status" value="1"/>
</dbReference>
<dbReference type="EMBL" id="OZ004257">
    <property type="protein sequence ID" value="CAK7908172.1"/>
    <property type="molecule type" value="Genomic_DNA"/>
</dbReference>
<evidence type="ECO:0000256" key="2">
    <source>
        <dbReference type="SAM" id="MobiDB-lite"/>
    </source>
</evidence>
<feature type="domain" description="Zn(2)-C6 fungal-type" evidence="3">
    <location>
        <begin position="12"/>
        <end position="40"/>
    </location>
</feature>
<name>A0ABP0ECW2_9ASCO</name>
<dbReference type="Gene3D" id="4.10.240.10">
    <property type="entry name" value="Zn(2)-C6 fungal-type DNA-binding domain"/>
    <property type="match status" value="1"/>
</dbReference>
<feature type="region of interest" description="Disordered" evidence="2">
    <location>
        <begin position="329"/>
        <end position="350"/>
    </location>
</feature>
<dbReference type="CDD" id="cd00067">
    <property type="entry name" value="GAL4"/>
    <property type="match status" value="1"/>
</dbReference>
<accession>A0ABP0ECW2</accession>
<keyword evidence="1" id="KW-0539">Nucleus</keyword>
<keyword evidence="5" id="KW-1185">Reference proteome</keyword>
<feature type="region of interest" description="Disordered" evidence="2">
    <location>
        <begin position="178"/>
        <end position="197"/>
    </location>
</feature>
<evidence type="ECO:0000259" key="3">
    <source>
        <dbReference type="PROSITE" id="PS50048"/>
    </source>
</evidence>
<dbReference type="PANTHER" id="PTHR37534">
    <property type="entry name" value="TRANSCRIPTIONAL ACTIVATOR PROTEIN UGA3"/>
    <property type="match status" value="1"/>
</dbReference>